<dbReference type="InterPro" id="IPR000847">
    <property type="entry name" value="LysR_HTH_N"/>
</dbReference>
<evidence type="ECO:0000259" key="5">
    <source>
        <dbReference type="PROSITE" id="PS50931"/>
    </source>
</evidence>
<protein>
    <submittedName>
        <fullName evidence="6">DNA-binding transcriptional LysR family regulator</fullName>
    </submittedName>
</protein>
<proteinExistence type="inferred from homology"/>
<dbReference type="Proteomes" id="UP000246410">
    <property type="component" value="Unassembled WGS sequence"/>
</dbReference>
<reference evidence="6 7" key="1">
    <citation type="submission" date="2018-05" db="EMBL/GenBank/DDBJ databases">
        <title>Genomic Encyclopedia of Type Strains, Phase IV (KMG-IV): sequencing the most valuable type-strain genomes for metagenomic binning, comparative biology and taxonomic classification.</title>
        <authorList>
            <person name="Goeker M."/>
        </authorList>
    </citation>
    <scope>NUCLEOTIDE SEQUENCE [LARGE SCALE GENOMIC DNA]</scope>
    <source>
        <strain evidence="6 7">DSM 44717</strain>
    </source>
</reference>
<dbReference type="AlphaFoldDB" id="A0A317N321"/>
<dbReference type="InterPro" id="IPR050950">
    <property type="entry name" value="HTH-type_LysR_regulators"/>
</dbReference>
<keyword evidence="3 6" id="KW-0238">DNA-binding</keyword>
<dbReference type="InterPro" id="IPR036388">
    <property type="entry name" value="WH-like_DNA-bd_sf"/>
</dbReference>
<evidence type="ECO:0000256" key="3">
    <source>
        <dbReference type="ARBA" id="ARBA00023125"/>
    </source>
</evidence>
<name>A0A317N321_9NOCA</name>
<dbReference type="RefSeq" id="WP_110041121.1">
    <property type="nucleotide sequence ID" value="NZ_QGTL01000016.1"/>
</dbReference>
<dbReference type="PANTHER" id="PTHR30419">
    <property type="entry name" value="HTH-TYPE TRANSCRIPTIONAL REGULATOR YBHD"/>
    <property type="match status" value="1"/>
</dbReference>
<dbReference type="GO" id="GO:0003677">
    <property type="term" value="F:DNA binding"/>
    <property type="evidence" value="ECO:0007669"/>
    <property type="project" value="UniProtKB-KW"/>
</dbReference>
<dbReference type="PROSITE" id="PS50931">
    <property type="entry name" value="HTH_LYSR"/>
    <property type="match status" value="1"/>
</dbReference>
<dbReference type="InterPro" id="IPR036390">
    <property type="entry name" value="WH_DNA-bd_sf"/>
</dbReference>
<accession>A0A317N321</accession>
<keyword evidence="2" id="KW-0805">Transcription regulation</keyword>
<comment type="similarity">
    <text evidence="1">Belongs to the LysR transcriptional regulatory family.</text>
</comment>
<evidence type="ECO:0000313" key="6">
    <source>
        <dbReference type="EMBL" id="PWV68928.1"/>
    </source>
</evidence>
<keyword evidence="7" id="KW-1185">Reference proteome</keyword>
<dbReference type="GO" id="GO:0003700">
    <property type="term" value="F:DNA-binding transcription factor activity"/>
    <property type="evidence" value="ECO:0007669"/>
    <property type="project" value="InterPro"/>
</dbReference>
<sequence>MGALNRLHLIRQVDLFTLRLFLSAIEEQQIGLAAIRENIAASTATKRIQVLENIAGVKLLDRTPRGVVPSPAGAILARHARMIFDSLDDMRTEFAALTEGVQGELRIVSARSVIVPFLARELGEFHRQYPLVELIVHEVENSDIVQAVARGEADLGVFASAYGLDLDGVDVTPYRRDRIVAVVPLGHPLGAQTSVTIRELLPENLIAPRALVGALRAAARRIGEEYTPTHVLRSGGAVISLVNAGLGVTVQPECLVGHEWRGRVAVLDLDEPWAERRIHLATARGRECSPATKILIEQLLTRPADREEELTDEI</sequence>
<dbReference type="EMBL" id="QGTL01000016">
    <property type="protein sequence ID" value="PWV68928.1"/>
    <property type="molecule type" value="Genomic_DNA"/>
</dbReference>
<gene>
    <name evidence="6" type="ORF">DFR69_11652</name>
</gene>
<dbReference type="InterPro" id="IPR005119">
    <property type="entry name" value="LysR_subst-bd"/>
</dbReference>
<organism evidence="6 7">
    <name type="scientific">Nocardia neocaledoniensis</name>
    <dbReference type="NCBI Taxonomy" id="236511"/>
    <lineage>
        <taxon>Bacteria</taxon>
        <taxon>Bacillati</taxon>
        <taxon>Actinomycetota</taxon>
        <taxon>Actinomycetes</taxon>
        <taxon>Mycobacteriales</taxon>
        <taxon>Nocardiaceae</taxon>
        <taxon>Nocardia</taxon>
    </lineage>
</organism>
<keyword evidence="4" id="KW-0804">Transcription</keyword>
<feature type="domain" description="HTH lysR-type" evidence="5">
    <location>
        <begin position="18"/>
        <end position="70"/>
    </location>
</feature>
<dbReference type="PANTHER" id="PTHR30419:SF2">
    <property type="entry name" value="LYSR FAMILY TRANSCRIPTIONAL REGULATOR"/>
    <property type="match status" value="1"/>
</dbReference>
<dbReference type="SUPFAM" id="SSF46785">
    <property type="entry name" value="Winged helix' DNA-binding domain"/>
    <property type="match status" value="1"/>
</dbReference>
<dbReference type="GO" id="GO:0005829">
    <property type="term" value="C:cytosol"/>
    <property type="evidence" value="ECO:0007669"/>
    <property type="project" value="TreeGrafter"/>
</dbReference>
<dbReference type="Pfam" id="PF03466">
    <property type="entry name" value="LysR_substrate"/>
    <property type="match status" value="1"/>
</dbReference>
<dbReference type="SUPFAM" id="SSF53850">
    <property type="entry name" value="Periplasmic binding protein-like II"/>
    <property type="match status" value="1"/>
</dbReference>
<evidence type="ECO:0000256" key="4">
    <source>
        <dbReference type="ARBA" id="ARBA00023163"/>
    </source>
</evidence>
<comment type="caution">
    <text evidence="6">The sequence shown here is derived from an EMBL/GenBank/DDBJ whole genome shotgun (WGS) entry which is preliminary data.</text>
</comment>
<evidence type="ECO:0000313" key="7">
    <source>
        <dbReference type="Proteomes" id="UP000246410"/>
    </source>
</evidence>
<dbReference type="Pfam" id="PF00126">
    <property type="entry name" value="HTH_1"/>
    <property type="match status" value="1"/>
</dbReference>
<evidence type="ECO:0000256" key="1">
    <source>
        <dbReference type="ARBA" id="ARBA00009437"/>
    </source>
</evidence>
<dbReference type="Gene3D" id="3.40.190.290">
    <property type="match status" value="1"/>
</dbReference>
<evidence type="ECO:0000256" key="2">
    <source>
        <dbReference type="ARBA" id="ARBA00023015"/>
    </source>
</evidence>
<dbReference type="Gene3D" id="1.10.10.10">
    <property type="entry name" value="Winged helix-like DNA-binding domain superfamily/Winged helix DNA-binding domain"/>
    <property type="match status" value="1"/>
</dbReference>